<name>A0AA38KH87_9AGAR</name>
<dbReference type="Proteomes" id="UP001163798">
    <property type="component" value="Unassembled WGS sequence"/>
</dbReference>
<accession>A0AA38KH87</accession>
<evidence type="ECO:0000313" key="3">
    <source>
        <dbReference type="Proteomes" id="UP001163798"/>
    </source>
</evidence>
<sequence length="354" mass="39133">MAPKRRKQANPEAEWGVGRNTTTLSDNSGNVVASSSSQTSTSVENRGMSVSPEPQAAPLRSPTGEGEIRPFSNENRSAANRQEDDVSSSNSTVSPRKTAESSKGKARIPPTGGEDENTSSSPPLTVSDLARMPETAMSLARVVQKRMRDMVQGINDDAEDFRANAEYCMQEGFNELNALIAEHVPSLELDAQGNLVPKATDRIDNPASMMDPIDVESPTDNTKNREYILYVPPAKRVPKSEDTQSRPMSTLQYRRFVGRKLSAPCSINSRASVSVGSGRHVLCQAREGVTRSDILIGKRITHRAFGSIQPPVIPPMDLLNRLLDRRIDRHFLLGRWPCCWYRGWISLYLKVKLK</sequence>
<keyword evidence="3" id="KW-1185">Reference proteome</keyword>
<proteinExistence type="predicted"/>
<evidence type="ECO:0000313" key="2">
    <source>
        <dbReference type="EMBL" id="KAJ3787091.1"/>
    </source>
</evidence>
<feature type="region of interest" description="Disordered" evidence="1">
    <location>
        <begin position="1"/>
        <end position="132"/>
    </location>
</feature>
<gene>
    <name evidence="2" type="ORF">GGU10DRAFT_374312</name>
</gene>
<dbReference type="EMBL" id="MU793299">
    <property type="protein sequence ID" value="KAJ3787091.1"/>
    <property type="molecule type" value="Genomic_DNA"/>
</dbReference>
<evidence type="ECO:0000256" key="1">
    <source>
        <dbReference type="SAM" id="MobiDB-lite"/>
    </source>
</evidence>
<protein>
    <submittedName>
        <fullName evidence="2">Uncharacterized protein</fullName>
    </submittedName>
</protein>
<reference evidence="2" key="1">
    <citation type="submission" date="2022-08" db="EMBL/GenBank/DDBJ databases">
        <authorList>
            <consortium name="DOE Joint Genome Institute"/>
            <person name="Min B."/>
            <person name="Riley R."/>
            <person name="Sierra-Patev S."/>
            <person name="Naranjo-Ortiz M."/>
            <person name="Looney B."/>
            <person name="Konkel Z."/>
            <person name="Slot J.C."/>
            <person name="Sakamoto Y."/>
            <person name="Steenwyk J.L."/>
            <person name="Rokas A."/>
            <person name="Carro J."/>
            <person name="Camarero S."/>
            <person name="Ferreira P."/>
            <person name="Molpeceres G."/>
            <person name="Ruiz-Duenas F.J."/>
            <person name="Serrano A."/>
            <person name="Henrissat B."/>
            <person name="Drula E."/>
            <person name="Hughes K.W."/>
            <person name="Mata J.L."/>
            <person name="Ishikawa N.K."/>
            <person name="Vargas-Isla R."/>
            <person name="Ushijima S."/>
            <person name="Smith C.A."/>
            <person name="Ahrendt S."/>
            <person name="Andreopoulos W."/>
            <person name="He G."/>
            <person name="Labutti K."/>
            <person name="Lipzen A."/>
            <person name="Ng V."/>
            <person name="Sandor L."/>
            <person name="Barry K."/>
            <person name="Martinez A.T."/>
            <person name="Xiao Y."/>
            <person name="Gibbons J.G."/>
            <person name="Terashima K."/>
            <person name="Hibbett D.S."/>
            <person name="Grigoriev I.V."/>
        </authorList>
    </citation>
    <scope>NUCLEOTIDE SEQUENCE</scope>
    <source>
        <strain evidence="2">TFB10291</strain>
    </source>
</reference>
<feature type="compositionally biased region" description="Low complexity" evidence="1">
    <location>
        <begin position="25"/>
        <end position="45"/>
    </location>
</feature>
<organism evidence="2 3">
    <name type="scientific">Lentinula aff. detonsa</name>
    <dbReference type="NCBI Taxonomy" id="2804958"/>
    <lineage>
        <taxon>Eukaryota</taxon>
        <taxon>Fungi</taxon>
        <taxon>Dikarya</taxon>
        <taxon>Basidiomycota</taxon>
        <taxon>Agaricomycotina</taxon>
        <taxon>Agaricomycetes</taxon>
        <taxon>Agaricomycetidae</taxon>
        <taxon>Agaricales</taxon>
        <taxon>Marasmiineae</taxon>
        <taxon>Omphalotaceae</taxon>
        <taxon>Lentinula</taxon>
    </lineage>
</organism>
<comment type="caution">
    <text evidence="2">The sequence shown here is derived from an EMBL/GenBank/DDBJ whole genome shotgun (WGS) entry which is preliminary data.</text>
</comment>
<dbReference type="AlphaFoldDB" id="A0AA38KH87"/>